<feature type="domain" description="DHFR" evidence="9">
    <location>
        <begin position="7"/>
        <end position="191"/>
    </location>
</feature>
<dbReference type="GO" id="GO:0004146">
    <property type="term" value="F:dihydrofolate reductase activity"/>
    <property type="evidence" value="ECO:0007669"/>
    <property type="project" value="UniProtKB-EC"/>
</dbReference>
<comment type="similarity">
    <text evidence="2 8">Belongs to the dihydrofolate reductase family.</text>
</comment>
<evidence type="ECO:0000256" key="3">
    <source>
        <dbReference type="ARBA" id="ARBA00012856"/>
    </source>
</evidence>
<dbReference type="Pfam" id="PF00186">
    <property type="entry name" value="DHFR_1"/>
    <property type="match status" value="1"/>
</dbReference>
<comment type="pathway">
    <text evidence="1">Cofactor biosynthesis; tetrahydrofolate biosynthesis; 5,6,7,8-tetrahydrofolate from 7,8-dihydrofolate: step 1/1.</text>
</comment>
<comment type="function">
    <text evidence="7">Key enzyme in folate metabolism. Catalyzes an essential reaction for de novo glycine and purine synthesis, and for DNA precursor synthesis.</text>
</comment>
<evidence type="ECO:0000256" key="8">
    <source>
        <dbReference type="RuleBase" id="RU004474"/>
    </source>
</evidence>
<evidence type="ECO:0000256" key="2">
    <source>
        <dbReference type="ARBA" id="ARBA00009539"/>
    </source>
</evidence>
<keyword evidence="5" id="KW-0521">NADP</keyword>
<dbReference type="RefSeq" id="WP_058023519.1">
    <property type="nucleotide sequence ID" value="NZ_LNDJ01000001.1"/>
</dbReference>
<dbReference type="EMBL" id="LNDJ01000001">
    <property type="protein sequence ID" value="KRU23710.1"/>
    <property type="molecule type" value="Genomic_DNA"/>
</dbReference>
<dbReference type="Gene3D" id="3.40.430.10">
    <property type="entry name" value="Dihydrofolate Reductase, subunit A"/>
    <property type="match status" value="1"/>
</dbReference>
<dbReference type="CDD" id="cd00209">
    <property type="entry name" value="DHFR"/>
    <property type="match status" value="1"/>
</dbReference>
<dbReference type="GO" id="GO:0046654">
    <property type="term" value="P:tetrahydrofolate biosynthetic process"/>
    <property type="evidence" value="ECO:0007669"/>
    <property type="project" value="UniProtKB-UniPathway"/>
</dbReference>
<dbReference type="GO" id="GO:0006730">
    <property type="term" value="P:one-carbon metabolic process"/>
    <property type="evidence" value="ECO:0007669"/>
    <property type="project" value="UniProtKB-KW"/>
</dbReference>
<dbReference type="PRINTS" id="PR00070">
    <property type="entry name" value="DHFR"/>
</dbReference>
<evidence type="ECO:0000256" key="7">
    <source>
        <dbReference type="ARBA" id="ARBA00025067"/>
    </source>
</evidence>
<evidence type="ECO:0000313" key="10">
    <source>
        <dbReference type="EMBL" id="KRU23710.1"/>
    </source>
</evidence>
<dbReference type="STRING" id="554343.AS194_00395"/>
<dbReference type="GO" id="GO:0046452">
    <property type="term" value="P:dihydrofolate metabolic process"/>
    <property type="evidence" value="ECO:0007669"/>
    <property type="project" value="TreeGrafter"/>
</dbReference>
<keyword evidence="4" id="KW-0554">One-carbon metabolism</keyword>
<evidence type="ECO:0000256" key="5">
    <source>
        <dbReference type="ARBA" id="ARBA00022857"/>
    </source>
</evidence>
<dbReference type="PANTHER" id="PTHR48069:SF3">
    <property type="entry name" value="DIHYDROFOLATE REDUCTASE"/>
    <property type="match status" value="1"/>
</dbReference>
<sequence length="196" mass="22234">MSYAHTEVAQIAAISSNRCIGKNNELPWHISQDLQHFKKMTTRDPQNTASSSDIQGIVIMGRKTFESMGSKPLPKRMCFIISTQMDYAEQQGLVGHEYAHVVHNLDDALTHAASLAHGLHLETIWVIGGERVFSEALMYTDRIELTHVDTDITDGDAFYPELPDRFKVAEESEQMHDEKSDLSFKFTTYKVEKTDQ</sequence>
<comment type="caution">
    <text evidence="10">The sequence shown here is derived from an EMBL/GenBank/DDBJ whole genome shotgun (WGS) entry which is preliminary data.</text>
</comment>
<dbReference type="GO" id="GO:0046655">
    <property type="term" value="P:folic acid metabolic process"/>
    <property type="evidence" value="ECO:0007669"/>
    <property type="project" value="TreeGrafter"/>
</dbReference>
<accession>A0A0T6DUJ1</accession>
<dbReference type="AlphaFoldDB" id="A0A0T6DUJ1"/>
<evidence type="ECO:0000256" key="4">
    <source>
        <dbReference type="ARBA" id="ARBA00022563"/>
    </source>
</evidence>
<evidence type="ECO:0000259" key="9">
    <source>
        <dbReference type="PROSITE" id="PS51330"/>
    </source>
</evidence>
<dbReference type="InterPro" id="IPR001796">
    <property type="entry name" value="DHFR_dom"/>
</dbReference>
<dbReference type="UniPathway" id="UPA00077">
    <property type="reaction ID" value="UER00158"/>
</dbReference>
<evidence type="ECO:0000256" key="6">
    <source>
        <dbReference type="ARBA" id="ARBA00023002"/>
    </source>
</evidence>
<dbReference type="Proteomes" id="UP000051202">
    <property type="component" value="Unassembled WGS sequence"/>
</dbReference>
<keyword evidence="11" id="KW-1185">Reference proteome</keyword>
<dbReference type="PROSITE" id="PS51330">
    <property type="entry name" value="DHFR_2"/>
    <property type="match status" value="1"/>
</dbReference>
<keyword evidence="6" id="KW-0560">Oxidoreductase</keyword>
<dbReference type="InterPro" id="IPR012259">
    <property type="entry name" value="DHFR"/>
</dbReference>
<protein>
    <recommendedName>
        <fullName evidence="3">dihydrofolate reductase</fullName>
        <ecNumber evidence="3">1.5.1.3</ecNumber>
    </recommendedName>
</protein>
<gene>
    <name evidence="10" type="ORF">AS194_00395</name>
</gene>
<dbReference type="PROSITE" id="PS00075">
    <property type="entry name" value="DHFR_1"/>
    <property type="match status" value="1"/>
</dbReference>
<proteinExistence type="inferred from homology"/>
<dbReference type="InterPro" id="IPR017925">
    <property type="entry name" value="DHFR_CS"/>
</dbReference>
<dbReference type="GO" id="GO:0050661">
    <property type="term" value="F:NADP binding"/>
    <property type="evidence" value="ECO:0007669"/>
    <property type="project" value="InterPro"/>
</dbReference>
<name>A0A0T6DUJ1_9GAMM</name>
<evidence type="ECO:0000256" key="1">
    <source>
        <dbReference type="ARBA" id="ARBA00004903"/>
    </source>
</evidence>
<dbReference type="PANTHER" id="PTHR48069">
    <property type="entry name" value="DIHYDROFOLATE REDUCTASE"/>
    <property type="match status" value="1"/>
</dbReference>
<dbReference type="EC" id="1.5.1.3" evidence="3"/>
<reference evidence="10 11" key="1">
    <citation type="submission" date="2015-11" db="EMBL/GenBank/DDBJ databases">
        <title>Permanent draft genome of Psychrobacter piscatorii LQ58.</title>
        <authorList>
            <person name="Zhou M."/>
            <person name="Dong B."/>
            <person name="Liu Q."/>
        </authorList>
    </citation>
    <scope>NUCLEOTIDE SEQUENCE [LARGE SCALE GENOMIC DNA]</scope>
    <source>
        <strain evidence="10 11">LQ58</strain>
    </source>
</reference>
<dbReference type="InterPro" id="IPR024072">
    <property type="entry name" value="DHFR-like_dom_sf"/>
</dbReference>
<organism evidence="10 11">
    <name type="scientific">Psychrobacter piscatorii</name>
    <dbReference type="NCBI Taxonomy" id="554343"/>
    <lineage>
        <taxon>Bacteria</taxon>
        <taxon>Pseudomonadati</taxon>
        <taxon>Pseudomonadota</taxon>
        <taxon>Gammaproteobacteria</taxon>
        <taxon>Moraxellales</taxon>
        <taxon>Moraxellaceae</taxon>
        <taxon>Psychrobacter</taxon>
    </lineage>
</organism>
<evidence type="ECO:0000313" key="11">
    <source>
        <dbReference type="Proteomes" id="UP000051202"/>
    </source>
</evidence>
<dbReference type="SUPFAM" id="SSF53597">
    <property type="entry name" value="Dihydrofolate reductase-like"/>
    <property type="match status" value="1"/>
</dbReference>